<feature type="non-terminal residue" evidence="1">
    <location>
        <position position="1"/>
    </location>
</feature>
<comment type="caution">
    <text evidence="1">The sequence shown here is derived from an EMBL/GenBank/DDBJ whole genome shotgun (WGS) entry which is preliminary data.</text>
</comment>
<dbReference type="EMBL" id="BARV01015814">
    <property type="protein sequence ID" value="GAI19981.1"/>
    <property type="molecule type" value="Genomic_DNA"/>
</dbReference>
<gene>
    <name evidence="1" type="ORF">S06H3_27280</name>
</gene>
<sequence length="291" mass="32945">GSPEITETIQTPIRDAFEKEYPDIKVKLMFVAGGQYFDKLLTMIAGGTPPDVFAFHETFKLDYPTRGIVLNLQPLMERDNFDLDKYYDISVDPFKYKGDLYGLPWGGTMTLVTTFYNMNLFDEAGVSYPDETWTWDTFLDSAKKITKEVKGRTTQWGFCSDKGLPWWTNFVWQNEGSIFNKEGTKCTLDEPAAYEALQWYADLANKHGVSPKPSYSADMGGMMQMFTTGKVAMVNGAPWMVPTFKTIKDFEWDVAVPPKGKTRACLVCGSGFAISPDSKYIDASWEFLKFA</sequence>
<dbReference type="CDD" id="cd13585">
    <property type="entry name" value="PBP2_TMBP_like"/>
    <property type="match status" value="1"/>
</dbReference>
<dbReference type="PANTHER" id="PTHR43649:SF12">
    <property type="entry name" value="DIACETYLCHITOBIOSE BINDING PROTEIN DASA"/>
    <property type="match status" value="1"/>
</dbReference>
<protein>
    <recommendedName>
        <fullName evidence="2">Sugar ABC transporter substrate-binding protein</fullName>
    </recommendedName>
</protein>
<dbReference type="Pfam" id="PF01547">
    <property type="entry name" value="SBP_bac_1"/>
    <property type="match status" value="1"/>
</dbReference>
<accession>X1MPQ5</accession>
<evidence type="ECO:0000313" key="1">
    <source>
        <dbReference type="EMBL" id="GAI19981.1"/>
    </source>
</evidence>
<feature type="non-terminal residue" evidence="1">
    <location>
        <position position="291"/>
    </location>
</feature>
<name>X1MPQ5_9ZZZZ</name>
<dbReference type="SUPFAM" id="SSF53850">
    <property type="entry name" value="Periplasmic binding protein-like II"/>
    <property type="match status" value="1"/>
</dbReference>
<reference evidence="1" key="1">
    <citation type="journal article" date="2014" name="Front. Microbiol.">
        <title>High frequency of phylogenetically diverse reductive dehalogenase-homologous genes in deep subseafloor sedimentary metagenomes.</title>
        <authorList>
            <person name="Kawai M."/>
            <person name="Futagami T."/>
            <person name="Toyoda A."/>
            <person name="Takaki Y."/>
            <person name="Nishi S."/>
            <person name="Hori S."/>
            <person name="Arai W."/>
            <person name="Tsubouchi T."/>
            <person name="Morono Y."/>
            <person name="Uchiyama I."/>
            <person name="Ito T."/>
            <person name="Fujiyama A."/>
            <person name="Inagaki F."/>
            <person name="Takami H."/>
        </authorList>
    </citation>
    <scope>NUCLEOTIDE SEQUENCE</scope>
    <source>
        <strain evidence="1">Expedition CK06-06</strain>
    </source>
</reference>
<dbReference type="AlphaFoldDB" id="X1MPQ5"/>
<dbReference type="Gene3D" id="3.40.190.10">
    <property type="entry name" value="Periplasmic binding protein-like II"/>
    <property type="match status" value="1"/>
</dbReference>
<dbReference type="PANTHER" id="PTHR43649">
    <property type="entry name" value="ARABINOSE-BINDING PROTEIN-RELATED"/>
    <property type="match status" value="1"/>
</dbReference>
<dbReference type="InterPro" id="IPR006059">
    <property type="entry name" value="SBP"/>
</dbReference>
<evidence type="ECO:0008006" key="2">
    <source>
        <dbReference type="Google" id="ProtNLM"/>
    </source>
</evidence>
<proteinExistence type="predicted"/>
<organism evidence="1">
    <name type="scientific">marine sediment metagenome</name>
    <dbReference type="NCBI Taxonomy" id="412755"/>
    <lineage>
        <taxon>unclassified sequences</taxon>
        <taxon>metagenomes</taxon>
        <taxon>ecological metagenomes</taxon>
    </lineage>
</organism>
<dbReference type="InterPro" id="IPR050490">
    <property type="entry name" value="Bact_solute-bd_prot1"/>
</dbReference>